<dbReference type="EMBL" id="CP020660">
    <property type="protein sequence ID" value="ATF09932.1"/>
    <property type="molecule type" value="Genomic_DNA"/>
</dbReference>
<reference evidence="2" key="1">
    <citation type="submission" date="2017-04" db="EMBL/GenBank/DDBJ databases">
        <title>Genome evolution of the luminous symbionts of deep sea anglerfish.</title>
        <authorList>
            <person name="Hendry T.A."/>
        </authorList>
    </citation>
    <scope>NUCLEOTIDE SEQUENCE [LARGE SCALE GENOMIC DNA]</scope>
</reference>
<keyword evidence="2" id="KW-1185">Reference proteome</keyword>
<sequence>MMNGQVLFLNALNIKFINNVFILGKNIVYIKTIGTPRYNFESG</sequence>
<dbReference type="Proteomes" id="UP000218160">
    <property type="component" value="Chromosome 1"/>
</dbReference>
<proteinExistence type="predicted"/>
<protein>
    <submittedName>
        <fullName evidence="1">Uncharacterized protein</fullName>
    </submittedName>
</protein>
<evidence type="ECO:0000313" key="1">
    <source>
        <dbReference type="EMBL" id="ATF09932.1"/>
    </source>
</evidence>
<gene>
    <name evidence="1" type="ORF">BTN50_1456</name>
</gene>
<name>A0A291BAA3_9GAMM</name>
<dbReference type="AlphaFoldDB" id="A0A291BAA3"/>
<evidence type="ECO:0000313" key="2">
    <source>
        <dbReference type="Proteomes" id="UP000218160"/>
    </source>
</evidence>
<accession>A0A291BAA3</accession>
<organism evidence="1 2">
    <name type="scientific">Candidatus Enterovibrio altilux</name>
    <dbReference type="NCBI Taxonomy" id="1927128"/>
    <lineage>
        <taxon>Bacteria</taxon>
        <taxon>Pseudomonadati</taxon>
        <taxon>Pseudomonadota</taxon>
        <taxon>Gammaproteobacteria</taxon>
        <taxon>Vibrionales</taxon>
        <taxon>Vibrionaceae</taxon>
        <taxon>Enterovibrio</taxon>
    </lineage>
</organism>
<dbReference type="KEGG" id="elux:BTN50_1456"/>